<dbReference type="RefSeq" id="WP_182528111.1">
    <property type="nucleotide sequence ID" value="NZ_JACJHT010000015.1"/>
</dbReference>
<comment type="caution">
    <text evidence="1">The sequence shown here is derived from an EMBL/GenBank/DDBJ whole genome shotgun (WGS) entry which is preliminary data.</text>
</comment>
<dbReference type="EMBL" id="JACJHT010000015">
    <property type="protein sequence ID" value="MBA9042629.1"/>
    <property type="molecule type" value="Genomic_DNA"/>
</dbReference>
<name>A0A7W3NGK7_PRIAR</name>
<dbReference type="Proteomes" id="UP000543174">
    <property type="component" value="Unassembled WGS sequence"/>
</dbReference>
<dbReference type="AlphaFoldDB" id="A0A7W3NGK7"/>
<accession>A0A7W3NGK7</accession>
<reference evidence="1" key="1">
    <citation type="submission" date="2020-08" db="EMBL/GenBank/DDBJ databases">
        <title>Functional genomics of gut bacteria from endangered species of beetles.</title>
        <authorList>
            <person name="Carlos-Shanley C."/>
        </authorList>
    </citation>
    <scope>NUCLEOTIDE SEQUENCE [LARGE SCALE GENOMIC DNA]</scope>
    <source>
        <strain evidence="1">S00060</strain>
    </source>
</reference>
<evidence type="ECO:0000313" key="2">
    <source>
        <dbReference type="Proteomes" id="UP000543174"/>
    </source>
</evidence>
<organism evidence="1 2">
    <name type="scientific">Priestia aryabhattai</name>
    <name type="common">Bacillus aryabhattai</name>
    <dbReference type="NCBI Taxonomy" id="412384"/>
    <lineage>
        <taxon>Bacteria</taxon>
        <taxon>Bacillati</taxon>
        <taxon>Bacillota</taxon>
        <taxon>Bacilli</taxon>
        <taxon>Bacillales</taxon>
        <taxon>Bacillaceae</taxon>
        <taxon>Priestia</taxon>
    </lineage>
</organism>
<sequence length="141" mass="16203">MDTDIAKWIPIPYFQINQEGTILNSSNQTHSYFYPASNIWHIVHKEDRNKVILMLSQSTNSQPVTEYLVLQTSNKLFVNFKCTIQWKDGIGHLVCTEKKSVADLDITPFPIQTSLVNTKRRLEASEKSLNTAAKIISLRRH</sequence>
<proteinExistence type="predicted"/>
<keyword evidence="2" id="KW-1185">Reference proteome</keyword>
<evidence type="ECO:0000313" key="1">
    <source>
        <dbReference type="EMBL" id="MBA9042629.1"/>
    </source>
</evidence>
<protein>
    <submittedName>
        <fullName evidence="1">Uncharacterized protein</fullName>
    </submittedName>
</protein>
<gene>
    <name evidence="1" type="ORF">HNP21_005766</name>
</gene>